<gene>
    <name evidence="2" type="ORF">HYR64_09945</name>
</gene>
<reference evidence="2" key="1">
    <citation type="submission" date="2020-07" db="EMBL/GenBank/DDBJ databases">
        <title>Huge and variable diversity of episymbiotic CPR bacteria and DPANN archaea in groundwater ecosystems.</title>
        <authorList>
            <person name="He C.Y."/>
            <person name="Keren R."/>
            <person name="Whittaker M."/>
            <person name="Farag I.F."/>
            <person name="Doudna J."/>
            <person name="Cate J.H.D."/>
            <person name="Banfield J.F."/>
        </authorList>
    </citation>
    <scope>NUCLEOTIDE SEQUENCE</scope>
    <source>
        <strain evidence="2">NC_groundwater_17_Pr7_B-0.1um_64_12</strain>
    </source>
</reference>
<keyword evidence="1" id="KW-0812">Transmembrane</keyword>
<evidence type="ECO:0000256" key="1">
    <source>
        <dbReference type="SAM" id="Phobius"/>
    </source>
</evidence>
<organism evidence="2 3">
    <name type="scientific">Fimbriimonas ginsengisoli</name>
    <dbReference type="NCBI Taxonomy" id="1005039"/>
    <lineage>
        <taxon>Bacteria</taxon>
        <taxon>Bacillati</taxon>
        <taxon>Armatimonadota</taxon>
        <taxon>Fimbriimonadia</taxon>
        <taxon>Fimbriimonadales</taxon>
        <taxon>Fimbriimonadaceae</taxon>
        <taxon>Fimbriimonas</taxon>
    </lineage>
</organism>
<feature type="transmembrane region" description="Helical" evidence="1">
    <location>
        <begin position="6"/>
        <end position="24"/>
    </location>
</feature>
<feature type="transmembrane region" description="Helical" evidence="1">
    <location>
        <begin position="56"/>
        <end position="79"/>
    </location>
</feature>
<dbReference type="Proteomes" id="UP000727962">
    <property type="component" value="Unassembled WGS sequence"/>
</dbReference>
<accession>A0A931LU72</accession>
<dbReference type="AlphaFoldDB" id="A0A931LU72"/>
<name>A0A931LU72_FIMGI</name>
<keyword evidence="1" id="KW-0472">Membrane</keyword>
<evidence type="ECO:0000313" key="3">
    <source>
        <dbReference type="Proteomes" id="UP000727962"/>
    </source>
</evidence>
<evidence type="ECO:0008006" key="4">
    <source>
        <dbReference type="Google" id="ProtNLM"/>
    </source>
</evidence>
<feature type="transmembrane region" description="Helical" evidence="1">
    <location>
        <begin position="100"/>
        <end position="120"/>
    </location>
</feature>
<keyword evidence="1" id="KW-1133">Transmembrane helix</keyword>
<proteinExistence type="predicted"/>
<evidence type="ECO:0000313" key="2">
    <source>
        <dbReference type="EMBL" id="MBI1757414.1"/>
    </source>
</evidence>
<comment type="caution">
    <text evidence="2">The sequence shown here is derived from an EMBL/GenBank/DDBJ whole genome shotgun (WGS) entry which is preliminary data.</text>
</comment>
<feature type="transmembrane region" description="Helical" evidence="1">
    <location>
        <begin position="126"/>
        <end position="151"/>
    </location>
</feature>
<dbReference type="EMBL" id="JACOSL010000062">
    <property type="protein sequence ID" value="MBI1757414.1"/>
    <property type="molecule type" value="Genomic_DNA"/>
</dbReference>
<protein>
    <recommendedName>
        <fullName evidence="4">Rod shape-determining protein MreD</fullName>
    </recommendedName>
</protein>
<sequence length="161" mass="17084">MKRGPFTIGVAAIMWTAAVLHQALSFRLVIFGARPDLLLVVGLALCLLMERRQAAWVGFASGVLMGAMAMANLASYVVSRTLTSYGVSYSEELELRSSPWGAGAVCAAGTILANLILMFLAPPPLIGPFLGATIRTAVYNGVLAVPVFLLLRRALGPLHRS</sequence>